<dbReference type="VEuPathDB" id="FungiDB:ASPGLDRAFT_71677"/>
<dbReference type="Proteomes" id="UP000184300">
    <property type="component" value="Unassembled WGS sequence"/>
</dbReference>
<dbReference type="STRING" id="1160497.A0A1L9VXV4"/>
<keyword evidence="2" id="KW-1185">Reference proteome</keyword>
<organism evidence="1 2">
    <name type="scientific">Aspergillus glaucus CBS 516.65</name>
    <dbReference type="NCBI Taxonomy" id="1160497"/>
    <lineage>
        <taxon>Eukaryota</taxon>
        <taxon>Fungi</taxon>
        <taxon>Dikarya</taxon>
        <taxon>Ascomycota</taxon>
        <taxon>Pezizomycotina</taxon>
        <taxon>Eurotiomycetes</taxon>
        <taxon>Eurotiomycetidae</taxon>
        <taxon>Eurotiales</taxon>
        <taxon>Aspergillaceae</taxon>
        <taxon>Aspergillus</taxon>
        <taxon>Aspergillus subgen. Aspergillus</taxon>
    </lineage>
</organism>
<accession>A0A1L9VXV4</accession>
<sequence>MEQMQQQLLQNPFHHLDVVAKEVSTALTSAKCRHGFVNGYAASLVGGTRLTDDVDVIVDADPAEARNLLLRANSCFQVTQANKLVFIGEADATSIELLRGGQTQQLKLPEASSAPLHEVTHGELSGRIDDDKPIPIIHPSVLVLTKTKRWAIYAESTRPKSLKKARGDVADIETILEWLAKHNLCINFTGYPEKPKEELICGVRKLYQMNVAIRPLLKSTMEPQDFGRISS</sequence>
<evidence type="ECO:0000313" key="1">
    <source>
        <dbReference type="EMBL" id="OJJ88744.1"/>
    </source>
</evidence>
<name>A0A1L9VXV4_ASPGL</name>
<dbReference type="AlphaFoldDB" id="A0A1L9VXV4"/>
<dbReference type="OrthoDB" id="10066232at2759"/>
<evidence type="ECO:0000313" key="2">
    <source>
        <dbReference type="Proteomes" id="UP000184300"/>
    </source>
</evidence>
<reference evidence="2" key="1">
    <citation type="journal article" date="2017" name="Genome Biol.">
        <title>Comparative genomics reveals high biological diversity and specific adaptations in the industrially and medically important fungal genus Aspergillus.</title>
        <authorList>
            <person name="de Vries R.P."/>
            <person name="Riley R."/>
            <person name="Wiebenga A."/>
            <person name="Aguilar-Osorio G."/>
            <person name="Amillis S."/>
            <person name="Uchima C.A."/>
            <person name="Anderluh G."/>
            <person name="Asadollahi M."/>
            <person name="Askin M."/>
            <person name="Barry K."/>
            <person name="Battaglia E."/>
            <person name="Bayram O."/>
            <person name="Benocci T."/>
            <person name="Braus-Stromeyer S.A."/>
            <person name="Caldana C."/>
            <person name="Canovas D."/>
            <person name="Cerqueira G.C."/>
            <person name="Chen F."/>
            <person name="Chen W."/>
            <person name="Choi C."/>
            <person name="Clum A."/>
            <person name="Dos Santos R.A."/>
            <person name="Damasio A.R."/>
            <person name="Diallinas G."/>
            <person name="Emri T."/>
            <person name="Fekete E."/>
            <person name="Flipphi M."/>
            <person name="Freyberg S."/>
            <person name="Gallo A."/>
            <person name="Gournas C."/>
            <person name="Habgood R."/>
            <person name="Hainaut M."/>
            <person name="Harispe M.L."/>
            <person name="Henrissat B."/>
            <person name="Hilden K.S."/>
            <person name="Hope R."/>
            <person name="Hossain A."/>
            <person name="Karabika E."/>
            <person name="Karaffa L."/>
            <person name="Karanyi Z."/>
            <person name="Krasevec N."/>
            <person name="Kuo A."/>
            <person name="Kusch H."/>
            <person name="LaButti K."/>
            <person name="Lagendijk E.L."/>
            <person name="Lapidus A."/>
            <person name="Levasseur A."/>
            <person name="Lindquist E."/>
            <person name="Lipzen A."/>
            <person name="Logrieco A.F."/>
            <person name="MacCabe A."/>
            <person name="Maekelae M.R."/>
            <person name="Malavazi I."/>
            <person name="Melin P."/>
            <person name="Meyer V."/>
            <person name="Mielnichuk N."/>
            <person name="Miskei M."/>
            <person name="Molnar A.P."/>
            <person name="Mule G."/>
            <person name="Ngan C.Y."/>
            <person name="Orejas M."/>
            <person name="Orosz E."/>
            <person name="Ouedraogo J.P."/>
            <person name="Overkamp K.M."/>
            <person name="Park H.-S."/>
            <person name="Perrone G."/>
            <person name="Piumi F."/>
            <person name="Punt P.J."/>
            <person name="Ram A.F."/>
            <person name="Ramon A."/>
            <person name="Rauscher S."/>
            <person name="Record E."/>
            <person name="Riano-Pachon D.M."/>
            <person name="Robert V."/>
            <person name="Roehrig J."/>
            <person name="Ruller R."/>
            <person name="Salamov A."/>
            <person name="Salih N.S."/>
            <person name="Samson R.A."/>
            <person name="Sandor E."/>
            <person name="Sanguinetti M."/>
            <person name="Schuetze T."/>
            <person name="Sepcic K."/>
            <person name="Shelest E."/>
            <person name="Sherlock G."/>
            <person name="Sophianopoulou V."/>
            <person name="Squina F.M."/>
            <person name="Sun H."/>
            <person name="Susca A."/>
            <person name="Todd R.B."/>
            <person name="Tsang A."/>
            <person name="Unkles S.E."/>
            <person name="van de Wiele N."/>
            <person name="van Rossen-Uffink D."/>
            <person name="Oliveira J.V."/>
            <person name="Vesth T.C."/>
            <person name="Visser J."/>
            <person name="Yu J.-H."/>
            <person name="Zhou M."/>
            <person name="Andersen M.R."/>
            <person name="Archer D.B."/>
            <person name="Baker S.E."/>
            <person name="Benoit I."/>
            <person name="Brakhage A.A."/>
            <person name="Braus G.H."/>
            <person name="Fischer R."/>
            <person name="Frisvad J.C."/>
            <person name="Goldman G.H."/>
            <person name="Houbraken J."/>
            <person name="Oakley B."/>
            <person name="Pocsi I."/>
            <person name="Scazzocchio C."/>
            <person name="Seiboth B."/>
            <person name="vanKuyk P.A."/>
            <person name="Wortman J."/>
            <person name="Dyer P.S."/>
            <person name="Grigoriev I.V."/>
        </authorList>
    </citation>
    <scope>NUCLEOTIDE SEQUENCE [LARGE SCALE GENOMIC DNA]</scope>
    <source>
        <strain evidence="2">CBS 516.65</strain>
    </source>
</reference>
<dbReference type="RefSeq" id="XP_022405420.1">
    <property type="nucleotide sequence ID" value="XM_022549564.1"/>
</dbReference>
<protein>
    <submittedName>
        <fullName evidence="1">Uncharacterized protein</fullName>
    </submittedName>
</protein>
<gene>
    <name evidence="1" type="ORF">ASPGLDRAFT_71677</name>
</gene>
<dbReference type="EMBL" id="KV878889">
    <property type="protein sequence ID" value="OJJ88744.1"/>
    <property type="molecule type" value="Genomic_DNA"/>
</dbReference>
<dbReference type="GeneID" id="34465824"/>
<proteinExistence type="predicted"/>